<evidence type="ECO:0000256" key="2">
    <source>
        <dbReference type="ARBA" id="ARBA00022803"/>
    </source>
</evidence>
<dbReference type="Pfam" id="PF13399">
    <property type="entry name" value="LytR_C"/>
    <property type="match status" value="1"/>
</dbReference>
<keyword evidence="4" id="KW-0732">Signal</keyword>
<dbReference type="PROSITE" id="PS51257">
    <property type="entry name" value="PROKAR_LIPOPROTEIN"/>
    <property type="match status" value="1"/>
</dbReference>
<dbReference type="InterPro" id="IPR013105">
    <property type="entry name" value="TPR_2"/>
</dbReference>
<protein>
    <submittedName>
        <fullName evidence="6">LytR C-terminal domain-containing protein</fullName>
    </submittedName>
</protein>
<dbReference type="Gene3D" id="3.30.70.2390">
    <property type="match status" value="1"/>
</dbReference>
<evidence type="ECO:0000256" key="3">
    <source>
        <dbReference type="PROSITE-ProRule" id="PRU00339"/>
    </source>
</evidence>
<evidence type="ECO:0000259" key="5">
    <source>
        <dbReference type="Pfam" id="PF13399"/>
    </source>
</evidence>
<dbReference type="Pfam" id="PF07719">
    <property type="entry name" value="TPR_2"/>
    <property type="match status" value="1"/>
</dbReference>
<dbReference type="PROSITE" id="PS50005">
    <property type="entry name" value="TPR"/>
    <property type="match status" value="1"/>
</dbReference>
<proteinExistence type="predicted"/>
<dbReference type="InterPro" id="IPR011990">
    <property type="entry name" value="TPR-like_helical_dom_sf"/>
</dbReference>
<dbReference type="Proteomes" id="UP001165342">
    <property type="component" value="Unassembled WGS sequence"/>
</dbReference>
<evidence type="ECO:0000256" key="1">
    <source>
        <dbReference type="ARBA" id="ARBA00022737"/>
    </source>
</evidence>
<dbReference type="RefSeq" id="WP_249831693.1">
    <property type="nucleotide sequence ID" value="NZ_JAMGBE010000003.1"/>
</dbReference>
<dbReference type="SUPFAM" id="SSF48452">
    <property type="entry name" value="TPR-like"/>
    <property type="match status" value="1"/>
</dbReference>
<evidence type="ECO:0000313" key="7">
    <source>
        <dbReference type="Proteomes" id="UP001165342"/>
    </source>
</evidence>
<feature type="domain" description="LytR/CpsA/Psr regulator C-terminal" evidence="5">
    <location>
        <begin position="379"/>
        <end position="458"/>
    </location>
</feature>
<organism evidence="6 7">
    <name type="scientific">Sphingomonas hankyongi</name>
    <dbReference type="NCBI Taxonomy" id="2908209"/>
    <lineage>
        <taxon>Bacteria</taxon>
        <taxon>Pseudomonadati</taxon>
        <taxon>Pseudomonadota</taxon>
        <taxon>Alphaproteobacteria</taxon>
        <taxon>Sphingomonadales</taxon>
        <taxon>Sphingomonadaceae</taxon>
        <taxon>Sphingomonas</taxon>
    </lineage>
</organism>
<evidence type="ECO:0000256" key="4">
    <source>
        <dbReference type="SAM" id="SignalP"/>
    </source>
</evidence>
<feature type="repeat" description="TPR" evidence="3">
    <location>
        <begin position="77"/>
        <end position="110"/>
    </location>
</feature>
<gene>
    <name evidence="6" type="ORF">LZ538_09025</name>
</gene>
<dbReference type="Gene3D" id="1.25.40.10">
    <property type="entry name" value="Tetratricopeptide repeat domain"/>
    <property type="match status" value="1"/>
</dbReference>
<keyword evidence="7" id="KW-1185">Reference proteome</keyword>
<feature type="chain" id="PRO_5045445937" evidence="4">
    <location>
        <begin position="23"/>
        <end position="469"/>
    </location>
</feature>
<sequence>MHRGGKLILCSSALSLLTACVADNGQLNVRAIADPFTKATKSGNPMVIEGRNLLALGSVGIALEAFRKAQREQPDNIEAIAGIAECYERMGRYDVARSKYEEALAIAPNNPVLLNTFAASLERQGLRAQAQELRAEANEAEAASVAALTASAAQASAVLSPPPPPKLAKAIPSARQPASAAASPPIARVAQVAPSMSQLATATPPQVVARVAQAAPPIPAKPAAPPVVVAVKQATPAAPKPIAQALSKAEPVSVTTWTFEPSPVSMSSASPTARAHALSADSVTIKVARDQEPTAVAKPVATSAEPLRVAQAPQPSITARVRALLEAARAEPRLERLSPGEVALVTRGGPIWRPQVVAQSRQSVTVRFVPLQQAPGVANIRVLNAARREGIAARTRQVLLDRGWRKIQIGDAPGVRESSLVLYPANRRALGRSLAAQFGFRSAVSNEAKELVVLIGRDAAVGSSGRSKA</sequence>
<dbReference type="InterPro" id="IPR027381">
    <property type="entry name" value="LytR/CpsA/Psr_C"/>
</dbReference>
<name>A0ABT0S2V9_9SPHN</name>
<dbReference type="SMART" id="SM00028">
    <property type="entry name" value="TPR"/>
    <property type="match status" value="2"/>
</dbReference>
<comment type="caution">
    <text evidence="6">The sequence shown here is derived from an EMBL/GenBank/DDBJ whole genome shotgun (WGS) entry which is preliminary data.</text>
</comment>
<accession>A0ABT0S2V9</accession>
<keyword evidence="1" id="KW-0677">Repeat</keyword>
<dbReference type="EMBL" id="JAMGBE010000003">
    <property type="protein sequence ID" value="MCL6730193.1"/>
    <property type="molecule type" value="Genomic_DNA"/>
</dbReference>
<keyword evidence="2 3" id="KW-0802">TPR repeat</keyword>
<reference evidence="6" key="1">
    <citation type="submission" date="2022-05" db="EMBL/GenBank/DDBJ databases">
        <authorList>
            <person name="Jo J.-H."/>
            <person name="Im W.-T."/>
        </authorList>
    </citation>
    <scope>NUCLEOTIDE SEQUENCE</scope>
    <source>
        <strain evidence="6">SE220</strain>
    </source>
</reference>
<feature type="signal peptide" evidence="4">
    <location>
        <begin position="1"/>
        <end position="22"/>
    </location>
</feature>
<evidence type="ECO:0000313" key="6">
    <source>
        <dbReference type="EMBL" id="MCL6730193.1"/>
    </source>
</evidence>
<dbReference type="InterPro" id="IPR019734">
    <property type="entry name" value="TPR_rpt"/>
</dbReference>